<dbReference type="InterPro" id="IPR009776">
    <property type="entry name" value="Spore_0_M"/>
</dbReference>
<gene>
    <name evidence="1" type="ORF">SAMN06265361_11156</name>
</gene>
<evidence type="ECO:0000313" key="2">
    <source>
        <dbReference type="Proteomes" id="UP001157946"/>
    </source>
</evidence>
<protein>
    <submittedName>
        <fullName evidence="1">Sporulation-control protein</fullName>
    </submittedName>
</protein>
<organism evidence="1 2">
    <name type="scientific">Laceyella tengchongensis</name>
    <dbReference type="NCBI Taxonomy" id="574699"/>
    <lineage>
        <taxon>Bacteria</taxon>
        <taxon>Bacillati</taxon>
        <taxon>Bacillota</taxon>
        <taxon>Bacilli</taxon>
        <taxon>Bacillales</taxon>
        <taxon>Thermoactinomycetaceae</taxon>
        <taxon>Laceyella</taxon>
    </lineage>
</organism>
<keyword evidence="2" id="KW-1185">Reference proteome</keyword>
<dbReference type="PANTHER" id="PTHR40053">
    <property type="entry name" value="SPORULATION-CONTROL PROTEIN SPO0M"/>
    <property type="match status" value="1"/>
</dbReference>
<name>A0AA46AH26_9BACL</name>
<dbReference type="Pfam" id="PF07070">
    <property type="entry name" value="Spo0M"/>
    <property type="match status" value="1"/>
</dbReference>
<dbReference type="EMBL" id="FXTU01000011">
    <property type="protein sequence ID" value="SMP34486.1"/>
    <property type="molecule type" value="Genomic_DNA"/>
</dbReference>
<comment type="caution">
    <text evidence="1">The sequence shown here is derived from an EMBL/GenBank/DDBJ whole genome shotgun (WGS) entry which is preliminary data.</text>
</comment>
<dbReference type="PANTHER" id="PTHR40053:SF1">
    <property type="entry name" value="SPORULATION-CONTROL PROTEIN SPO0M"/>
    <property type="match status" value="1"/>
</dbReference>
<dbReference type="RefSeq" id="WP_102991437.1">
    <property type="nucleotide sequence ID" value="NZ_FXTU01000011.1"/>
</dbReference>
<reference evidence="1" key="1">
    <citation type="submission" date="2017-05" db="EMBL/GenBank/DDBJ databases">
        <authorList>
            <person name="Varghese N."/>
            <person name="Submissions S."/>
        </authorList>
    </citation>
    <scope>NUCLEOTIDE SEQUENCE</scope>
    <source>
        <strain evidence="1">DSM 45262</strain>
    </source>
</reference>
<accession>A0AA46AH26</accession>
<dbReference type="AlphaFoldDB" id="A0AA46AH26"/>
<sequence length="252" mass="28573">MMPIFKSLASIGIGSATVDTRLESKQFHPGDTVKGEVLVKGGQAPQDITTIYLYLVADVSKGDKKTQVTIEKYQLSQPFTIQAEERKLIPFQIKLPMSTPMSTGNYPVYFKTGLDIKMAIDPTDLDKIEVFPTPLVQKLLKQVEDAGFILYRIHNEHDTTAKPHPFFQMFQFKPTGRYHGYVDELNIIFFVSEVSIHMEIEMIRSGRVLNSSFAWEYHDPNGTLFINGQQVADDPLLKIQEMLNRKPGNTMA</sequence>
<dbReference type="Proteomes" id="UP001157946">
    <property type="component" value="Unassembled WGS sequence"/>
</dbReference>
<evidence type="ECO:0000313" key="1">
    <source>
        <dbReference type="EMBL" id="SMP34486.1"/>
    </source>
</evidence>
<proteinExistence type="predicted"/>